<sequence length="583" mass="65922">MAAAYFGHTAVVRVLAHARADVAPKPFDKPDSKPLGTKWVSFKTKPSQGRDLTNKYPQLAKALEEESAAGLYSKRFSAAEWQALGISEVMATDYIRSGDVYFEPASMHDDALMLATRNGHLNMVRFLMSVGSENKKREAEAEKIALRIATEAFEAGENARMEHFTAVAEFFNRKRLVRHRSGRVLKQNAQQNAEPFTGNMIKVQILSELARTTWDKKAMFDGMIVPPRPTAAEIEEKATAHGTLIEDSGVVVQRGPFESIWLRAGVMPNTPWHTLWRKLTQYVQVALEEEKKKTRCGAIYVVISLRSMQAIDFAWLADHGFRFHHFRAANRDMAPESANGCAPLANPRRENHGGRNSFKHNEEAYLSEFVYYCWPHGGAGSPDDMVPPFATSIEGVTGIVFSPDTSKILMVWERKAWSTPGGAVNEGESLFSALRREVYEEVRVDLDPEWEHINYLGGWQDQRARDNFVNDNFAALSMRAVTDEFKADDKEITHAIWVPWQPLLNEWIRMGRPLEKRVKIDNFQELVGLDSLPEGRNTVLVNVLNWIETWKEGRGFKVRHSSKEQGPVGQPSTVNKLIINAFH</sequence>
<dbReference type="EMBL" id="HBGU01059434">
    <property type="protein sequence ID" value="CAD9512914.1"/>
    <property type="molecule type" value="Transcribed_RNA"/>
</dbReference>
<dbReference type="PANTHER" id="PTHR43736:SF2">
    <property type="entry name" value="MUTT_NUDIX FAMILY PROTEIN"/>
    <property type="match status" value="1"/>
</dbReference>
<dbReference type="Gene3D" id="1.25.40.20">
    <property type="entry name" value="Ankyrin repeat-containing domain"/>
    <property type="match status" value="1"/>
</dbReference>
<reference evidence="3" key="1">
    <citation type="submission" date="2021-01" db="EMBL/GenBank/DDBJ databases">
        <authorList>
            <person name="Corre E."/>
            <person name="Pelletier E."/>
            <person name="Niang G."/>
            <person name="Scheremetjew M."/>
            <person name="Finn R."/>
            <person name="Kale V."/>
            <person name="Holt S."/>
            <person name="Cochrane G."/>
            <person name="Meng A."/>
            <person name="Brown T."/>
            <person name="Cohen L."/>
        </authorList>
    </citation>
    <scope>NUCLEOTIDE SEQUENCE</scope>
    <source>
        <strain evidence="3">UTEX LB 985</strain>
    </source>
</reference>
<dbReference type="Gene3D" id="3.90.79.10">
    <property type="entry name" value="Nucleoside Triphosphate Pyrophosphohydrolase"/>
    <property type="match status" value="1"/>
</dbReference>
<dbReference type="GO" id="GO:0016787">
    <property type="term" value="F:hydrolase activity"/>
    <property type="evidence" value="ECO:0007669"/>
    <property type="project" value="UniProtKB-KW"/>
</dbReference>
<protein>
    <recommendedName>
        <fullName evidence="2">Nudix hydrolase domain-containing protein</fullName>
    </recommendedName>
</protein>
<dbReference type="PROSITE" id="PS51462">
    <property type="entry name" value="NUDIX"/>
    <property type="match status" value="1"/>
</dbReference>
<feature type="domain" description="Nudix hydrolase" evidence="2">
    <location>
        <begin position="391"/>
        <end position="524"/>
    </location>
</feature>
<organism evidence="3">
    <name type="scientific">Haptolina brevifila</name>
    <dbReference type="NCBI Taxonomy" id="156173"/>
    <lineage>
        <taxon>Eukaryota</taxon>
        <taxon>Haptista</taxon>
        <taxon>Haptophyta</taxon>
        <taxon>Prymnesiophyceae</taxon>
        <taxon>Prymnesiales</taxon>
        <taxon>Prymnesiaceae</taxon>
        <taxon>Haptolina</taxon>
    </lineage>
</organism>
<dbReference type="AlphaFoldDB" id="A0A7S2N0P1"/>
<evidence type="ECO:0000259" key="2">
    <source>
        <dbReference type="PROSITE" id="PS51462"/>
    </source>
</evidence>
<dbReference type="PROSITE" id="PS00893">
    <property type="entry name" value="NUDIX_BOX"/>
    <property type="match status" value="1"/>
</dbReference>
<evidence type="ECO:0000256" key="1">
    <source>
        <dbReference type="ARBA" id="ARBA00022801"/>
    </source>
</evidence>
<dbReference type="CDD" id="cd02883">
    <property type="entry name" value="NUDIX_Hydrolase"/>
    <property type="match status" value="1"/>
</dbReference>
<dbReference type="InterPro" id="IPR036770">
    <property type="entry name" value="Ankyrin_rpt-contain_sf"/>
</dbReference>
<proteinExistence type="predicted"/>
<dbReference type="InterPro" id="IPR020084">
    <property type="entry name" value="NUDIX_hydrolase_CS"/>
</dbReference>
<keyword evidence="1" id="KW-0378">Hydrolase</keyword>
<evidence type="ECO:0000313" key="3">
    <source>
        <dbReference type="EMBL" id="CAD9512914.1"/>
    </source>
</evidence>
<name>A0A7S2N0P1_9EUKA</name>
<accession>A0A7S2N0P1</accession>
<dbReference type="SUPFAM" id="SSF55811">
    <property type="entry name" value="Nudix"/>
    <property type="match status" value="1"/>
</dbReference>
<gene>
    <name evidence="3" type="ORF">CBRE1094_LOCUS32319</name>
</gene>
<dbReference type="Pfam" id="PF00293">
    <property type="entry name" value="NUDIX"/>
    <property type="match status" value="1"/>
</dbReference>
<dbReference type="InterPro" id="IPR015797">
    <property type="entry name" value="NUDIX_hydrolase-like_dom_sf"/>
</dbReference>
<dbReference type="PANTHER" id="PTHR43736">
    <property type="entry name" value="ADP-RIBOSE PYROPHOSPHATASE"/>
    <property type="match status" value="1"/>
</dbReference>
<dbReference type="InterPro" id="IPR000086">
    <property type="entry name" value="NUDIX_hydrolase_dom"/>
</dbReference>